<dbReference type="InterPro" id="IPR000873">
    <property type="entry name" value="AMP-dep_synth/lig_dom"/>
</dbReference>
<dbReference type="InterPro" id="IPR018391">
    <property type="entry name" value="PQQ_b-propeller_rpt"/>
</dbReference>
<dbReference type="InterPro" id="IPR011047">
    <property type="entry name" value="Quinoprotein_ADH-like_sf"/>
</dbReference>
<dbReference type="Pfam" id="PF00501">
    <property type="entry name" value="AMP-binding"/>
    <property type="match status" value="1"/>
</dbReference>
<evidence type="ECO:0000313" key="4">
    <source>
        <dbReference type="Proteomes" id="UP000279307"/>
    </source>
</evidence>
<dbReference type="InterPro" id="IPR042099">
    <property type="entry name" value="ANL_N_sf"/>
</dbReference>
<dbReference type="SUPFAM" id="SSF50998">
    <property type="entry name" value="Quinoprotein alcohol dehydrogenase-like"/>
    <property type="match status" value="1"/>
</dbReference>
<evidence type="ECO:0000313" key="3">
    <source>
        <dbReference type="EMBL" id="RLU16044.1"/>
    </source>
</evidence>
<dbReference type="InterPro" id="IPR015943">
    <property type="entry name" value="WD40/YVTN_repeat-like_dom_sf"/>
</dbReference>
<dbReference type="EMBL" id="QOIP01000012">
    <property type="protein sequence ID" value="RLU16044.1"/>
    <property type="molecule type" value="Genomic_DNA"/>
</dbReference>
<protein>
    <submittedName>
        <fullName evidence="3">Uncharacterized protein</fullName>
    </submittedName>
</protein>
<dbReference type="OrthoDB" id="408177at2759"/>
<gene>
    <name evidence="3" type="ORF">DMN91_011802</name>
</gene>
<dbReference type="InterPro" id="IPR002372">
    <property type="entry name" value="PQQ_rpt_dom"/>
</dbReference>
<dbReference type="InterPro" id="IPR045851">
    <property type="entry name" value="AMP-bd_C_sf"/>
</dbReference>
<dbReference type="SMART" id="SM00564">
    <property type="entry name" value="PQQ"/>
    <property type="match status" value="4"/>
</dbReference>
<dbReference type="Gene3D" id="3.40.50.12780">
    <property type="entry name" value="N-terminal domain of ligase-like"/>
    <property type="match status" value="1"/>
</dbReference>
<feature type="domain" description="AMP-dependent synthetase/ligase" evidence="1">
    <location>
        <begin position="188"/>
        <end position="395"/>
    </location>
</feature>
<dbReference type="Gene3D" id="2.130.10.10">
    <property type="entry name" value="YVTN repeat-like/Quinoprotein amine dehydrogenase"/>
    <property type="match status" value="2"/>
</dbReference>
<feature type="domain" description="Pyrrolo-quinoline quinone repeat" evidence="2">
    <location>
        <begin position="703"/>
        <end position="1036"/>
    </location>
</feature>
<sequence length="1037" mass="116723">MLVIYNCISSNTTTFTFTSSRMHGFSKFNCAKKQKVQNDERDCPQRLHDACNWLHLNDSAIEYHDLEEIKIICYNELQAAKETVSKHLQNNIKDYPEFIGIDFDIVEYCVPPLMLGILYSGHAFFNIPADSQTYKQMVASLHVKYIFSKYVTSTQEVMCQFKIHGQSVCLRKLTDVQESTIEHTGYLFAYAIATSGSTGTPKVVKVPHHCILPNIIDLKRILDITRCDKIAQLTNFTFDPSIVEIFLSLCCAATLFMISKPLRNEASRLLEKIFHAHVTVLQITPSLLFHKWSTERLKVTILDKNSHLRVLLLGGEPFPKMKLLLEASHPQNATRLFNIYGITEVSCWSSINEIAKDNDVRECCLGKPLSGTVFQIKDNDNKVITRGEGVLYIGSTTRICIIGDETEGNLSKPVFRDTGDVVSTDERGRIFYKGRRNNIVKRFGNKVNLRKLEEIVVDLNSVQTCVAFWDAELHKLYLCLSTTKSKAEFSRLRNDVTSHLQILPAIYKPDKIIVVEQFDFTTSGKICLASLKRVCRSSEREITDANNLHVDKVFEKLWDQHVKCKDTGFMMSGGTSIAAIQISSATTEAFNVEFPELIGMLLKDGTFDECVNYVRSTLINRVCNDDVNRYTDVSLDDGMILNTKKTVIKPTSLNDCLISSSMKSYCQWYKCRGKTYGALKQEQNTGKIIKNISNIEIIASYNLQKCVDASPTVYRYSEAELYATVGSHSGIICTVSLLETSRSYEVKLPDRIEASVLVLADFHGIVGCYDGHVYCIHLKTGQVIWKFQTQDIVKCTAIMCAQGSKVFVGSYDRHVYCLSIEDGTRIWKTEASKGAICATGCLHSQSTSVLFGTLDGSCLALRQSSGQVTWKHKLQDPIFVAPVVLRSGHALFCSVAGALCCFDIETDCEMWRHVIGGNVFSYPVIQTLGSTDNELVTLASHNKNLYLLEMPEKIVEKNKPRLKSTLRFHSPIFATPWCDDRHIFVTCTDGTFQTFNVEGKLLATKQFPGETFSSPIVHDDLIILGCRDNNLYVLKLS</sequence>
<dbReference type="Gene3D" id="2.40.128.630">
    <property type="match status" value="1"/>
</dbReference>
<dbReference type="PANTHER" id="PTHR44394:SF1">
    <property type="entry name" value="BETA-ALANINE-ACTIVATING ENZYME"/>
    <property type="match status" value="1"/>
</dbReference>
<dbReference type="GO" id="GO:0043041">
    <property type="term" value="P:amino acid activation for nonribosomal peptide biosynthetic process"/>
    <property type="evidence" value="ECO:0007669"/>
    <property type="project" value="TreeGrafter"/>
</dbReference>
<dbReference type="AlphaFoldDB" id="A0A3L8D6Z9"/>
<reference evidence="3 4" key="1">
    <citation type="journal article" date="2018" name="Genome Res.">
        <title>The genomic architecture and molecular evolution of ant odorant receptors.</title>
        <authorList>
            <person name="McKenzie S.K."/>
            <person name="Kronauer D.J.C."/>
        </authorList>
    </citation>
    <scope>NUCLEOTIDE SEQUENCE [LARGE SCALE GENOMIC DNA]</scope>
    <source>
        <strain evidence="3">Clonal line C1</strain>
    </source>
</reference>
<dbReference type="SUPFAM" id="SSF56801">
    <property type="entry name" value="Acetyl-CoA synthetase-like"/>
    <property type="match status" value="1"/>
</dbReference>
<proteinExistence type="predicted"/>
<dbReference type="InterPro" id="IPR052091">
    <property type="entry name" value="Beta-ala_Activ/Resist"/>
</dbReference>
<dbReference type="Pfam" id="PF13570">
    <property type="entry name" value="Beta-prop_ACSF4"/>
    <property type="match status" value="1"/>
</dbReference>
<comment type="caution">
    <text evidence="3">The sequence shown here is derived from an EMBL/GenBank/DDBJ whole genome shotgun (WGS) entry which is preliminary data.</text>
</comment>
<name>A0A3L8D6Z9_OOCBI</name>
<dbReference type="Proteomes" id="UP000279307">
    <property type="component" value="Chromosome 12"/>
</dbReference>
<evidence type="ECO:0000259" key="1">
    <source>
        <dbReference type="Pfam" id="PF00501"/>
    </source>
</evidence>
<dbReference type="PANTHER" id="PTHR44394">
    <property type="entry name" value="BETA-ALANINE-ACTIVATING ENZYME"/>
    <property type="match status" value="1"/>
</dbReference>
<accession>A0A3L8D6Z9</accession>
<evidence type="ECO:0000259" key="2">
    <source>
        <dbReference type="Pfam" id="PF13570"/>
    </source>
</evidence>
<dbReference type="Gene3D" id="3.30.300.30">
    <property type="match status" value="1"/>
</dbReference>
<organism evidence="3 4">
    <name type="scientific">Ooceraea biroi</name>
    <name type="common">Clonal raider ant</name>
    <name type="synonym">Cerapachys biroi</name>
    <dbReference type="NCBI Taxonomy" id="2015173"/>
    <lineage>
        <taxon>Eukaryota</taxon>
        <taxon>Metazoa</taxon>
        <taxon>Ecdysozoa</taxon>
        <taxon>Arthropoda</taxon>
        <taxon>Hexapoda</taxon>
        <taxon>Insecta</taxon>
        <taxon>Pterygota</taxon>
        <taxon>Neoptera</taxon>
        <taxon>Endopterygota</taxon>
        <taxon>Hymenoptera</taxon>
        <taxon>Apocrita</taxon>
        <taxon>Aculeata</taxon>
        <taxon>Formicoidea</taxon>
        <taxon>Formicidae</taxon>
        <taxon>Dorylinae</taxon>
        <taxon>Ooceraea</taxon>
    </lineage>
</organism>